<dbReference type="PANTHER" id="PTHR11054:SF0">
    <property type="entry name" value="6-PHOSPHOGLUCONOLACTONASE"/>
    <property type="match status" value="1"/>
</dbReference>
<comment type="similarity">
    <text evidence="4 7">Belongs to the glucosamine/galactosamine-6-phosphate isomerase family. 6-phosphogluconolactonase subfamily.</text>
</comment>
<dbReference type="PANTHER" id="PTHR11054">
    <property type="entry name" value="6-PHOSPHOGLUCONOLACTONASE"/>
    <property type="match status" value="1"/>
</dbReference>
<evidence type="ECO:0000313" key="9">
    <source>
        <dbReference type="EMBL" id="VEV98563.1"/>
    </source>
</evidence>
<dbReference type="CDD" id="cd01400">
    <property type="entry name" value="6PGL"/>
    <property type="match status" value="1"/>
</dbReference>
<dbReference type="AlphaFoldDB" id="A0A653E7P8"/>
<evidence type="ECO:0000259" key="8">
    <source>
        <dbReference type="Pfam" id="PF01182"/>
    </source>
</evidence>
<dbReference type="UniPathway" id="UPA00115">
    <property type="reaction ID" value="UER00409"/>
</dbReference>
<dbReference type="InterPro" id="IPR005900">
    <property type="entry name" value="6-phosphogluconolactonase_DevB"/>
</dbReference>
<evidence type="ECO:0000256" key="3">
    <source>
        <dbReference type="ARBA" id="ARBA00004961"/>
    </source>
</evidence>
<dbReference type="GO" id="GO:0005975">
    <property type="term" value="P:carbohydrate metabolic process"/>
    <property type="evidence" value="ECO:0007669"/>
    <property type="project" value="UniProtKB-UniRule"/>
</dbReference>
<proteinExistence type="inferred from homology"/>
<protein>
    <recommendedName>
        <fullName evidence="6 7">6-phosphogluconolactonase</fullName>
        <shortName evidence="7">6PGL</shortName>
        <ecNumber evidence="5 7">3.1.1.31</ecNumber>
    </recommendedName>
</protein>
<sequence length="240" mass="25380">MAISELALPEGVIAHCLKKPQQLATSLAHNVADVLRQAIVARGVATLVVSGGRSPIAFFEALATQPLDWAKVVISLADERWVPVTHPDSNEGLLRKHLLQGPCAAARFVGLYHGGATLQAAAKLADEALAYLPPIDVLVLGMGDDGHCASLFAGNPQLDEALQPGNTMRCVPMLAPGVPHQRISMTYALLASANAQFLAVQGAGKLDTLQQVVSDLDATSAMPVRAFMRPPLQIYWSPQG</sequence>
<evidence type="ECO:0000256" key="5">
    <source>
        <dbReference type="ARBA" id="ARBA00013198"/>
    </source>
</evidence>
<dbReference type="GO" id="GO:0017057">
    <property type="term" value="F:6-phosphogluconolactonase activity"/>
    <property type="evidence" value="ECO:0007669"/>
    <property type="project" value="UniProtKB-UniRule"/>
</dbReference>
<comment type="catalytic activity">
    <reaction evidence="1 7">
        <text>6-phospho-D-glucono-1,5-lactone + H2O = 6-phospho-D-gluconate + H(+)</text>
        <dbReference type="Rhea" id="RHEA:12556"/>
        <dbReference type="ChEBI" id="CHEBI:15377"/>
        <dbReference type="ChEBI" id="CHEBI:15378"/>
        <dbReference type="ChEBI" id="CHEBI:57955"/>
        <dbReference type="ChEBI" id="CHEBI:58759"/>
        <dbReference type="EC" id="3.1.1.31"/>
    </reaction>
</comment>
<dbReference type="NCBIfam" id="TIGR01198">
    <property type="entry name" value="pgl"/>
    <property type="match status" value="1"/>
</dbReference>
<evidence type="ECO:0000256" key="1">
    <source>
        <dbReference type="ARBA" id="ARBA00000832"/>
    </source>
</evidence>
<evidence type="ECO:0000256" key="6">
    <source>
        <dbReference type="ARBA" id="ARBA00020337"/>
    </source>
</evidence>
<dbReference type="SUPFAM" id="SSF100950">
    <property type="entry name" value="NagB/RpiA/CoA transferase-like"/>
    <property type="match status" value="1"/>
</dbReference>
<dbReference type="GO" id="GO:0006098">
    <property type="term" value="P:pentose-phosphate shunt"/>
    <property type="evidence" value="ECO:0007669"/>
    <property type="project" value="UniProtKB-UniPathway"/>
</dbReference>
<reference evidence="9" key="1">
    <citation type="submission" date="2019-02" db="EMBL/GenBank/DDBJ databases">
        <authorList>
            <consortium name="Genoscope - CEA"/>
            <person name="William W."/>
        </authorList>
    </citation>
    <scope>NUCLEOTIDE SEQUENCE [LARGE SCALE GENOMIC DNA]</scope>
    <source>
        <strain evidence="9">YSy11</strain>
    </source>
</reference>
<organism evidence="9">
    <name type="scientific">Pseudomonas marincola</name>
    <dbReference type="NCBI Taxonomy" id="437900"/>
    <lineage>
        <taxon>Bacteria</taxon>
        <taxon>Pseudomonadati</taxon>
        <taxon>Pseudomonadota</taxon>
        <taxon>Gammaproteobacteria</taxon>
        <taxon>Pseudomonadales</taxon>
        <taxon>Pseudomonadaceae</taxon>
        <taxon>Pseudomonas</taxon>
    </lineage>
</organism>
<feature type="domain" description="Glucosamine/galactosamine-6-phosphate isomerase" evidence="8">
    <location>
        <begin position="19"/>
        <end position="229"/>
    </location>
</feature>
<dbReference type="Pfam" id="PF01182">
    <property type="entry name" value="Glucosamine_iso"/>
    <property type="match status" value="1"/>
</dbReference>
<accession>A0A653E7P8</accession>
<evidence type="ECO:0000256" key="4">
    <source>
        <dbReference type="ARBA" id="ARBA00010662"/>
    </source>
</evidence>
<comment type="function">
    <text evidence="2 7">Hydrolysis of 6-phosphogluconolactone to 6-phosphogluconate.</text>
</comment>
<keyword evidence="7 9" id="KW-0378">Hydrolase</keyword>
<name>A0A653E7P8_9PSED</name>
<dbReference type="EC" id="3.1.1.31" evidence="5 7"/>
<evidence type="ECO:0000256" key="2">
    <source>
        <dbReference type="ARBA" id="ARBA00002681"/>
    </source>
</evidence>
<dbReference type="InterPro" id="IPR037171">
    <property type="entry name" value="NagB/RpiA_transferase-like"/>
</dbReference>
<evidence type="ECO:0000256" key="7">
    <source>
        <dbReference type="RuleBase" id="RU365095"/>
    </source>
</evidence>
<dbReference type="InterPro" id="IPR006148">
    <property type="entry name" value="Glc/Gal-6P_isomerase"/>
</dbReference>
<dbReference type="InterPro" id="IPR039104">
    <property type="entry name" value="6PGL"/>
</dbReference>
<dbReference type="RefSeq" id="WP_150548988.1">
    <property type="nucleotide sequence ID" value="NZ_LR215729.2"/>
</dbReference>
<gene>
    <name evidence="7 9" type="primary">pgl</name>
    <name evidence="9" type="ORF">PMYSY11_3519</name>
</gene>
<dbReference type="EMBL" id="LR215729">
    <property type="protein sequence ID" value="VEV98563.1"/>
    <property type="molecule type" value="Genomic_DNA"/>
</dbReference>
<dbReference type="Gene3D" id="3.40.50.1360">
    <property type="match status" value="1"/>
</dbReference>
<comment type="pathway">
    <text evidence="3 7">Carbohydrate degradation; pentose phosphate pathway; D-ribulose 5-phosphate from D-glucose 6-phosphate (oxidative stage): step 2/3.</text>
</comment>